<dbReference type="RefSeq" id="WP_274921610.1">
    <property type="nucleotide sequence ID" value="NZ_CP118598.1"/>
</dbReference>
<accession>A0ABD7WNJ9</accession>
<dbReference type="AlphaFoldDB" id="A0ABD7WNJ9"/>
<name>A0ABD7WNJ9_BIFLL</name>
<dbReference type="NCBIfam" id="TIGR02687">
    <property type="entry name" value="BREX-1 system phosphatase PglZ type A"/>
    <property type="match status" value="1"/>
</dbReference>
<sequence length="898" mass="102235">MLLVLLDTLRRRKGRNRMSENSQVTRLLARRFSQPGECGRIVFWRDDKKQYADDAATLVGEHATDEILREVELITPEIGDENDRRYIPFTVRYRMFHEQPNQKFLVYLTEPAPAVQDNWLLDLELAYGPTFTMDKLAVTLTETLPEASADTRNVWLEVMKRAPKFFDSEERAKRFAKRLNAHDDATDFQAKMIATLLQLKEDRHSMQDIWAELLTQYSQGDESGIEEIEKMGLSQFHWNGTRRIYHFDVDTGTGVKPTVKDFVLWLFQLAWNGFSDGRNAVSTYANIIRDWDDWYKNVDMRTVLQNLSENAVEELHLSARIADMSVEELADRDLFRDVDEMIVNKLFERLGSQSITDDQVQRIINGRKQKLWYAEYTDQYECIAAASRLRAVLTECSGLISTISSPEQGMKLYAEKLYKADGAYRKYVLAWHRANPDAVSVDDDLQSAYEAYQQDLGQAWQKQVDTLSQWKFIDMDAQTNFYEREIAPVLKSGRKIAVIISDALRYEVAQELSERIDRESRFSAKLNMQYSVLPSYTQLGMAALLPHGSLEFDGKDRLYVLADGRSTKGIEARAAILSAVGGKAIRYDDLTKLKVSEIKELYKSCNVLYVYHNHIDATGDTEKTESETVDACEKTFKELGEVVKKLASGNVHNMIITADHGFLYQDRDLDSTEWLSEQPKGDAVWVRKRRFSIGANLAPGRAFVTFNAAQIGMDDDRNEGISIQVPNSIMRLRMQGAGVKYVHGGAALQEIVVPVLHVSKGRSAADDVRAVEFTILQRTDRLSSRQLTVEFFQNEPVGGKIRARTVLAGLWGHDTAGNDVLISNETPVAFDLLGQEKSERHVTATLMLTSDAERFNGTNIELRLREKTDGSNVLVMLDQKARYFFKQGVVADDAGFFD</sequence>
<gene>
    <name evidence="1" type="primary">pglZ</name>
    <name evidence="1" type="ORF">PWA56_02175</name>
</gene>
<dbReference type="Gene3D" id="3.40.720.10">
    <property type="entry name" value="Alkaline Phosphatase, subunit A"/>
    <property type="match status" value="1"/>
</dbReference>
<reference evidence="1 2" key="1">
    <citation type="submission" date="2023-02" db="EMBL/GenBank/DDBJ databases">
        <authorList>
            <person name="Pan L."/>
        </authorList>
    </citation>
    <scope>NUCLEOTIDE SEQUENCE [LARGE SCALE GENOMIC DNA]</scope>
    <source>
        <strain evidence="1 2">F2</strain>
    </source>
</reference>
<organism evidence="1 2">
    <name type="scientific">Bifidobacterium longum subsp. longum</name>
    <dbReference type="NCBI Taxonomy" id="1679"/>
    <lineage>
        <taxon>Bacteria</taxon>
        <taxon>Bacillati</taxon>
        <taxon>Actinomycetota</taxon>
        <taxon>Actinomycetes</taxon>
        <taxon>Bifidobacteriales</taxon>
        <taxon>Bifidobacteriaceae</taxon>
        <taxon>Bifidobacterium</taxon>
    </lineage>
</organism>
<protein>
    <submittedName>
        <fullName evidence="1">BREX-1 system phosphatase PglZ type A</fullName>
    </submittedName>
</protein>
<proteinExistence type="predicted"/>
<dbReference type="Pfam" id="PF08665">
    <property type="entry name" value="PglZ"/>
    <property type="match status" value="1"/>
</dbReference>
<dbReference type="Proteomes" id="UP001221506">
    <property type="component" value="Chromosome"/>
</dbReference>
<dbReference type="EMBL" id="CP118598">
    <property type="protein sequence ID" value="WDY41293.1"/>
    <property type="molecule type" value="Genomic_DNA"/>
</dbReference>
<dbReference type="InterPro" id="IPR017850">
    <property type="entry name" value="Alkaline_phosphatase_core_sf"/>
</dbReference>
<dbReference type="SUPFAM" id="SSF53649">
    <property type="entry name" value="Alkaline phosphatase-like"/>
    <property type="match status" value="1"/>
</dbReference>
<evidence type="ECO:0000313" key="1">
    <source>
        <dbReference type="EMBL" id="WDY41293.1"/>
    </source>
</evidence>
<evidence type="ECO:0000313" key="2">
    <source>
        <dbReference type="Proteomes" id="UP001221506"/>
    </source>
</evidence>
<dbReference type="InterPro" id="IPR014060">
    <property type="entry name" value="PglZ"/>
</dbReference>